<dbReference type="Gene3D" id="3.40.50.880">
    <property type="match status" value="1"/>
</dbReference>
<dbReference type="InterPro" id="IPR002818">
    <property type="entry name" value="DJ-1/PfpI"/>
</dbReference>
<dbReference type="InterPro" id="IPR052158">
    <property type="entry name" value="INH-QAR"/>
</dbReference>
<dbReference type="SUPFAM" id="SSF52317">
    <property type="entry name" value="Class I glutamine amidotransferase-like"/>
    <property type="match status" value="1"/>
</dbReference>
<dbReference type="STRING" id="295068.MAQ5080_02172"/>
<dbReference type="OrthoDB" id="2547276at2"/>
<dbReference type="InterPro" id="IPR009057">
    <property type="entry name" value="Homeodomain-like_sf"/>
</dbReference>
<evidence type="ECO:0000256" key="2">
    <source>
        <dbReference type="ARBA" id="ARBA00023163"/>
    </source>
</evidence>
<dbReference type="GO" id="GO:0003700">
    <property type="term" value="F:DNA-binding transcription factor activity"/>
    <property type="evidence" value="ECO:0007669"/>
    <property type="project" value="InterPro"/>
</dbReference>
<feature type="signal peptide" evidence="3">
    <location>
        <begin position="1"/>
        <end position="24"/>
    </location>
</feature>
<gene>
    <name evidence="5" type="primary">cdhR_3</name>
    <name evidence="5" type="ORF">MAQ5080_02172</name>
</gene>
<evidence type="ECO:0000313" key="5">
    <source>
        <dbReference type="EMBL" id="SBS32172.1"/>
    </source>
</evidence>
<feature type="chain" id="PRO_5008379008" evidence="3">
    <location>
        <begin position="25"/>
        <end position="321"/>
    </location>
</feature>
<dbReference type="PANTHER" id="PTHR43130:SF3">
    <property type="entry name" value="HTH-TYPE TRANSCRIPTIONAL REGULATOR RV1931C"/>
    <property type="match status" value="1"/>
</dbReference>
<dbReference type="Gene3D" id="1.10.10.60">
    <property type="entry name" value="Homeodomain-like"/>
    <property type="match status" value="1"/>
</dbReference>
<organism evidence="5 6">
    <name type="scientific">Marinomonas aquimarina</name>
    <dbReference type="NCBI Taxonomy" id="295068"/>
    <lineage>
        <taxon>Bacteria</taxon>
        <taxon>Pseudomonadati</taxon>
        <taxon>Pseudomonadota</taxon>
        <taxon>Gammaproteobacteria</taxon>
        <taxon>Oceanospirillales</taxon>
        <taxon>Oceanospirillaceae</taxon>
        <taxon>Marinomonas</taxon>
    </lineage>
</organism>
<dbReference type="Pfam" id="PF12833">
    <property type="entry name" value="HTH_18"/>
    <property type="match status" value="1"/>
</dbReference>
<dbReference type="PROSITE" id="PS01124">
    <property type="entry name" value="HTH_ARAC_FAMILY_2"/>
    <property type="match status" value="1"/>
</dbReference>
<dbReference type="SUPFAM" id="SSF46689">
    <property type="entry name" value="Homeodomain-like"/>
    <property type="match status" value="2"/>
</dbReference>
<keyword evidence="3" id="KW-0732">Signal</keyword>
<dbReference type="AlphaFoldDB" id="A0A1A8TFM6"/>
<dbReference type="InterPro" id="IPR018060">
    <property type="entry name" value="HTH_AraC"/>
</dbReference>
<evidence type="ECO:0000259" key="4">
    <source>
        <dbReference type="PROSITE" id="PS01124"/>
    </source>
</evidence>
<feature type="domain" description="HTH araC/xylS-type" evidence="4">
    <location>
        <begin position="218"/>
        <end position="316"/>
    </location>
</feature>
<dbReference type="CDD" id="cd03136">
    <property type="entry name" value="GATase1_AraC_ArgR_like"/>
    <property type="match status" value="1"/>
</dbReference>
<accession>A0A1A8TFM6</accession>
<keyword evidence="2" id="KW-0804">Transcription</keyword>
<name>A0A1A8TFM6_9GAMM</name>
<dbReference type="PANTHER" id="PTHR43130">
    <property type="entry name" value="ARAC-FAMILY TRANSCRIPTIONAL REGULATOR"/>
    <property type="match status" value="1"/>
</dbReference>
<sequence>MTKNIAIFLLPGFALTSFSLTVEAFSVANLLTQNTLYKYTVYSVTDDPNEKVVTSSNGMKVQTDKHISEFEQADLICLCAYQGAPRFQNDQFNQILKRHYIQGGYLASLSSGSFIFANAGLLKNTTCTVTSEHEDVFRELYPHITLQESLYTVGNRIYTCRGGMTALDMMMYIIGKDFGTELTERISVRFDNDKIRTLDEINKSNQHLRLRLRSPALGAAVEIMEANIEEPYSIEVISDMIGSSVRQLELLFRKHFATTPNKYYLKIRLQRVFKLVEDTRLPLSEIANACGFSSHSYMGQCFRKEFGDHPSAIRKRSYATH</sequence>
<dbReference type="Pfam" id="PF01965">
    <property type="entry name" value="DJ-1_PfpI"/>
    <property type="match status" value="1"/>
</dbReference>
<keyword evidence="6" id="KW-1185">Reference proteome</keyword>
<evidence type="ECO:0000256" key="3">
    <source>
        <dbReference type="SAM" id="SignalP"/>
    </source>
</evidence>
<protein>
    <submittedName>
        <fullName evidence="5">HTH-type transcriptional regulator CdhR</fullName>
    </submittedName>
</protein>
<evidence type="ECO:0000313" key="6">
    <source>
        <dbReference type="Proteomes" id="UP000092627"/>
    </source>
</evidence>
<reference evidence="5 6" key="1">
    <citation type="submission" date="2016-06" db="EMBL/GenBank/DDBJ databases">
        <authorList>
            <person name="Kjaerup R.B."/>
            <person name="Dalgaard T.S."/>
            <person name="Juul-Madsen H.R."/>
        </authorList>
    </citation>
    <scope>NUCLEOTIDE SEQUENCE [LARGE SCALE GENOMIC DNA]</scope>
    <source>
        <strain evidence="5 6">CECT 5080</strain>
    </source>
</reference>
<dbReference type="SMART" id="SM00342">
    <property type="entry name" value="HTH_ARAC"/>
    <property type="match status" value="1"/>
</dbReference>
<dbReference type="Proteomes" id="UP000092627">
    <property type="component" value="Unassembled WGS sequence"/>
</dbReference>
<evidence type="ECO:0000256" key="1">
    <source>
        <dbReference type="ARBA" id="ARBA00023015"/>
    </source>
</evidence>
<keyword evidence="1" id="KW-0805">Transcription regulation</keyword>
<dbReference type="InterPro" id="IPR029062">
    <property type="entry name" value="Class_I_gatase-like"/>
</dbReference>
<dbReference type="GO" id="GO:0043565">
    <property type="term" value="F:sequence-specific DNA binding"/>
    <property type="evidence" value="ECO:0007669"/>
    <property type="project" value="InterPro"/>
</dbReference>
<dbReference type="EMBL" id="FLOC01000012">
    <property type="protein sequence ID" value="SBS32172.1"/>
    <property type="molecule type" value="Genomic_DNA"/>
</dbReference>
<dbReference type="RefSeq" id="WP_067210163.1">
    <property type="nucleotide sequence ID" value="NZ_FLOC01000012.1"/>
</dbReference>
<proteinExistence type="predicted"/>